<dbReference type="Proteomes" id="UP000277582">
    <property type="component" value="Unassembled WGS sequence"/>
</dbReference>
<organism evidence="1 2">
    <name type="scientific">Candidatus Methanodesulfokora washburnensis</name>
    <dbReference type="NCBI Taxonomy" id="2478471"/>
    <lineage>
        <taxon>Archaea</taxon>
        <taxon>Thermoproteota</taxon>
        <taxon>Candidatus Korarchaeia</taxon>
        <taxon>Candidatus Korarchaeia incertae sedis</taxon>
        <taxon>Candidatus Methanodesulfokora</taxon>
    </lineage>
</organism>
<reference evidence="1 2" key="1">
    <citation type="submission" date="2018-10" db="EMBL/GenBank/DDBJ databases">
        <title>Co-occurring genomic capacity for anaerobic methane metabolism and dissimilatory sulfite reduction discovered in the Korarchaeota.</title>
        <authorList>
            <person name="Mckay L.J."/>
            <person name="Dlakic M."/>
            <person name="Fields M.W."/>
            <person name="Delmont T.O."/>
            <person name="Eren A.M."/>
            <person name="Jay Z.J."/>
            <person name="Klingelsmith K.B."/>
            <person name="Rusch D.B."/>
            <person name="Inskeep W.P."/>
        </authorList>
    </citation>
    <scope>NUCLEOTIDE SEQUENCE [LARGE SCALE GENOMIC DNA]</scope>
    <source>
        <strain evidence="1 2">MDKW</strain>
    </source>
</reference>
<evidence type="ECO:0000313" key="2">
    <source>
        <dbReference type="Proteomes" id="UP000277582"/>
    </source>
</evidence>
<name>A0A429GPC2_9CREN</name>
<sequence>MSKKGIVIQEDVLNRLRKLQEELTRKTGKPVSLDEVLKYLMDSVEKENMKPYIPAQRPIKPEKEDFSKKQVEIPAEAGIAEAMHIVADILGERIRDSCRKYDNKRGVCMWYELYDIPSDLRNAFSDLFIDIDGVTRFLVGNHPWVCVMCRKGKV</sequence>
<evidence type="ECO:0000313" key="1">
    <source>
        <dbReference type="EMBL" id="RSN75715.1"/>
    </source>
</evidence>
<proteinExistence type="predicted"/>
<dbReference type="EMBL" id="RCOS01000070">
    <property type="protein sequence ID" value="RSN75715.1"/>
    <property type="molecule type" value="Genomic_DNA"/>
</dbReference>
<dbReference type="AlphaFoldDB" id="A0A429GPC2"/>
<dbReference type="RefSeq" id="WP_125671049.1">
    <property type="nucleotide sequence ID" value="NZ_RCOS01000070.1"/>
</dbReference>
<comment type="caution">
    <text evidence="1">The sequence shown here is derived from an EMBL/GenBank/DDBJ whole genome shotgun (WGS) entry which is preliminary data.</text>
</comment>
<gene>
    <name evidence="1" type="ORF">D6D85_05620</name>
</gene>
<keyword evidence="2" id="KW-1185">Reference proteome</keyword>
<accession>A0A429GPC2</accession>
<protein>
    <submittedName>
        <fullName evidence="1">Uncharacterized protein</fullName>
    </submittedName>
</protein>